<gene>
    <name evidence="1" type="ORF">EV182_007959</name>
</gene>
<name>A0ACC1HME5_9FUNG</name>
<dbReference type="EMBL" id="JAMZIH010003902">
    <property type="protein sequence ID" value="KAJ1676555.1"/>
    <property type="molecule type" value="Genomic_DNA"/>
</dbReference>
<evidence type="ECO:0000313" key="1">
    <source>
        <dbReference type="EMBL" id="KAJ1676555.1"/>
    </source>
</evidence>
<dbReference type="Proteomes" id="UP001145114">
    <property type="component" value="Unassembled WGS sequence"/>
</dbReference>
<feature type="non-terminal residue" evidence="1">
    <location>
        <position position="212"/>
    </location>
</feature>
<evidence type="ECO:0000313" key="2">
    <source>
        <dbReference type="Proteomes" id="UP001145114"/>
    </source>
</evidence>
<protein>
    <submittedName>
        <fullName evidence="1">Uncharacterized protein</fullName>
    </submittedName>
</protein>
<reference evidence="1" key="1">
    <citation type="submission" date="2022-06" db="EMBL/GenBank/DDBJ databases">
        <title>Phylogenomic reconstructions and comparative analyses of Kickxellomycotina fungi.</title>
        <authorList>
            <person name="Reynolds N.K."/>
            <person name="Stajich J.E."/>
            <person name="Barry K."/>
            <person name="Grigoriev I.V."/>
            <person name="Crous P."/>
            <person name="Smith M.E."/>
        </authorList>
    </citation>
    <scope>NUCLEOTIDE SEQUENCE</scope>
    <source>
        <strain evidence="1">RSA 2271</strain>
    </source>
</reference>
<keyword evidence="2" id="KW-1185">Reference proteome</keyword>
<accession>A0ACC1HME5</accession>
<proteinExistence type="predicted"/>
<organism evidence="1 2">
    <name type="scientific">Spiromyces aspiralis</name>
    <dbReference type="NCBI Taxonomy" id="68401"/>
    <lineage>
        <taxon>Eukaryota</taxon>
        <taxon>Fungi</taxon>
        <taxon>Fungi incertae sedis</taxon>
        <taxon>Zoopagomycota</taxon>
        <taxon>Kickxellomycotina</taxon>
        <taxon>Kickxellomycetes</taxon>
        <taxon>Kickxellales</taxon>
        <taxon>Kickxellaceae</taxon>
        <taxon>Spiromyces</taxon>
    </lineage>
</organism>
<sequence length="212" mass="25044">MHDQEEGPEVVGYGKKRQVALSKRREESRRMAAEQVKRDIEVSNVEEADPLAVDDTDGVDEEAEYNAWRLRELRRLKRYKEEREAADLEEAERERRRNMTEEERVREDMERVRRQREEKERARTTKVSGGRYYHKGAFYQDIDPTLLNRPMNEMPASLDPRKGVVPDIALKKNFGRSGQTKWTTLAKEDTSSQDSLWFQDRRLTKRVLGKMG</sequence>
<comment type="caution">
    <text evidence="1">The sequence shown here is derived from an EMBL/GenBank/DDBJ whole genome shotgun (WGS) entry which is preliminary data.</text>
</comment>